<comment type="caution">
    <text evidence="1">The sequence shown here is derived from an EMBL/GenBank/DDBJ whole genome shotgun (WGS) entry which is preliminary data.</text>
</comment>
<accession>A0ABP2QMB4</accession>
<name>A0ABP2QMB4_BAREL</name>
<protein>
    <submittedName>
        <fullName evidence="1">Uncharacterized protein</fullName>
    </submittedName>
</protein>
<evidence type="ECO:0000313" key="2">
    <source>
        <dbReference type="Proteomes" id="UP000008942"/>
    </source>
</evidence>
<keyword evidence="2" id="KW-1185">Reference proteome</keyword>
<dbReference type="Proteomes" id="UP000008942">
    <property type="component" value="Unassembled WGS sequence"/>
</dbReference>
<gene>
    <name evidence="1" type="ORF">MCU_01426</name>
</gene>
<evidence type="ECO:0000313" key="1">
    <source>
        <dbReference type="EMBL" id="EJF82503.1"/>
    </source>
</evidence>
<reference evidence="1 2" key="1">
    <citation type="submission" date="2012-03" db="EMBL/GenBank/DDBJ databases">
        <title>The Genome Sequence of Bartonella elizabethae Re6043vi.</title>
        <authorList>
            <consortium name="The Broad Institute Genome Sequencing Platform"/>
            <consortium name="The Broad Institute Genome Sequencing Center for Infectious Disease"/>
            <person name="Feldgarden M."/>
            <person name="Kirby J."/>
            <person name="Kosoy M."/>
            <person name="Birtles R."/>
            <person name="Probert W.S."/>
            <person name="Chiaraviglio L."/>
            <person name="Young S.K."/>
            <person name="Zeng Q."/>
            <person name="Gargeya S."/>
            <person name="Fitzgerald M."/>
            <person name="Haas B."/>
            <person name="Abouelleil A."/>
            <person name="Alvarado L."/>
            <person name="Arachchi H.M."/>
            <person name="Berlin A."/>
            <person name="Chapman S.B."/>
            <person name="Gearin G."/>
            <person name="Goldberg J."/>
            <person name="Griggs A."/>
            <person name="Gujja S."/>
            <person name="Hansen M."/>
            <person name="Heiman D."/>
            <person name="Howarth C."/>
            <person name="Larimer J."/>
            <person name="Lui A."/>
            <person name="MacDonald P.J.P."/>
            <person name="McCowen C."/>
            <person name="Montmayeur A."/>
            <person name="Murphy C."/>
            <person name="Neiman D."/>
            <person name="Pearson M."/>
            <person name="Priest M."/>
            <person name="Roberts A."/>
            <person name="Saif S."/>
            <person name="Shea T."/>
            <person name="Sisk P."/>
            <person name="Stolte C."/>
            <person name="Sykes S."/>
            <person name="Wortman J."/>
            <person name="Nusbaum C."/>
            <person name="Birren B."/>
        </authorList>
    </citation>
    <scope>NUCLEOTIDE SEQUENCE [LARGE SCALE GENOMIC DNA]</scope>
    <source>
        <strain evidence="1 2">Re6043vi</strain>
    </source>
</reference>
<dbReference type="RefSeq" id="WP_005774695.1">
    <property type="nucleotide sequence ID" value="NZ_JH725141.1"/>
</dbReference>
<proteinExistence type="predicted"/>
<sequence>MSDKSQTERCRRYREGEKPCSAILVIQRVTQEEERVEESSDKEGDDAHCRLWMRRCSYHLEGKSVQKSLFKKISGRFIRKQGKSHASRFSCGLKERGLKEWA</sequence>
<organism evidence="1 2">
    <name type="scientific">Bartonella elizabethae Re6043vi</name>
    <dbReference type="NCBI Taxonomy" id="1094554"/>
    <lineage>
        <taxon>Bacteria</taxon>
        <taxon>Pseudomonadati</taxon>
        <taxon>Pseudomonadota</taxon>
        <taxon>Alphaproteobacteria</taxon>
        <taxon>Hyphomicrobiales</taxon>
        <taxon>Bartonellaceae</taxon>
        <taxon>Bartonella</taxon>
    </lineage>
</organism>
<dbReference type="EMBL" id="AILW01000019">
    <property type="protein sequence ID" value="EJF82503.1"/>
    <property type="molecule type" value="Genomic_DNA"/>
</dbReference>